<comment type="caution">
    <text evidence="3">The sequence shown here is derived from an EMBL/GenBank/DDBJ whole genome shotgun (WGS) entry which is preliminary data.</text>
</comment>
<reference evidence="3" key="1">
    <citation type="submission" date="2021-03" db="EMBL/GenBank/DDBJ databases">
        <authorList>
            <person name="Bekaert M."/>
        </authorList>
    </citation>
    <scope>NUCLEOTIDE SEQUENCE</scope>
</reference>
<keyword evidence="1" id="KW-0175">Coiled coil</keyword>
<proteinExistence type="predicted"/>
<dbReference type="OrthoDB" id="6076830at2759"/>
<feature type="coiled-coil region" evidence="1">
    <location>
        <begin position="113"/>
        <end position="147"/>
    </location>
</feature>
<dbReference type="AlphaFoldDB" id="A0A8S3TUU3"/>
<organism evidence="3 4">
    <name type="scientific">Mytilus edulis</name>
    <name type="common">Blue mussel</name>
    <dbReference type="NCBI Taxonomy" id="6550"/>
    <lineage>
        <taxon>Eukaryota</taxon>
        <taxon>Metazoa</taxon>
        <taxon>Spiralia</taxon>
        <taxon>Lophotrochozoa</taxon>
        <taxon>Mollusca</taxon>
        <taxon>Bivalvia</taxon>
        <taxon>Autobranchia</taxon>
        <taxon>Pteriomorphia</taxon>
        <taxon>Mytilida</taxon>
        <taxon>Mytiloidea</taxon>
        <taxon>Mytilidae</taxon>
        <taxon>Mytilinae</taxon>
        <taxon>Mytilus</taxon>
    </lineage>
</organism>
<evidence type="ECO:0000313" key="3">
    <source>
        <dbReference type="EMBL" id="CAG2237432.1"/>
    </source>
</evidence>
<sequence>MRDWVLLRRNLSKKKLMRKLEKLRRKRRSFESHRRQFNRKNEDSSRVQRTIYNSKKVRTSYKMQCMNVNNVVKGKWRYKTILISSKRTWMKKERVKMKLLSNLVTENQILLLFDVLSAKVDTLHDEIQTLENQMKVDRRNMSRMRKEDRLRVQRNSYM</sequence>
<protein>
    <submittedName>
        <fullName evidence="3">Uncharacterized protein</fullName>
    </submittedName>
</protein>
<dbReference type="EMBL" id="CAJPWZ010002388">
    <property type="protein sequence ID" value="CAG2237432.1"/>
    <property type="molecule type" value="Genomic_DNA"/>
</dbReference>
<feature type="region of interest" description="Disordered" evidence="2">
    <location>
        <begin position="23"/>
        <end position="48"/>
    </location>
</feature>
<keyword evidence="4" id="KW-1185">Reference proteome</keyword>
<accession>A0A8S3TUU3</accession>
<name>A0A8S3TUU3_MYTED</name>
<evidence type="ECO:0000256" key="2">
    <source>
        <dbReference type="SAM" id="MobiDB-lite"/>
    </source>
</evidence>
<evidence type="ECO:0000313" key="4">
    <source>
        <dbReference type="Proteomes" id="UP000683360"/>
    </source>
</evidence>
<gene>
    <name evidence="3" type="ORF">MEDL_49876</name>
</gene>
<feature type="compositionally biased region" description="Basic and acidic residues" evidence="2">
    <location>
        <begin position="29"/>
        <end position="46"/>
    </location>
</feature>
<evidence type="ECO:0000256" key="1">
    <source>
        <dbReference type="SAM" id="Coils"/>
    </source>
</evidence>
<dbReference type="Proteomes" id="UP000683360">
    <property type="component" value="Unassembled WGS sequence"/>
</dbReference>